<comment type="caution">
    <text evidence="1">The sequence shown here is derived from an EMBL/GenBank/DDBJ whole genome shotgun (WGS) entry which is preliminary data.</text>
</comment>
<dbReference type="Proteomes" id="UP000324800">
    <property type="component" value="Unassembled WGS sequence"/>
</dbReference>
<accession>A0A5J4WV06</accession>
<dbReference type="AlphaFoldDB" id="A0A5J4WV06"/>
<dbReference type="EMBL" id="SNRW01000961">
    <property type="protein sequence ID" value="KAA6398412.1"/>
    <property type="molecule type" value="Genomic_DNA"/>
</dbReference>
<organism evidence="1 2">
    <name type="scientific">Streblomastix strix</name>
    <dbReference type="NCBI Taxonomy" id="222440"/>
    <lineage>
        <taxon>Eukaryota</taxon>
        <taxon>Metamonada</taxon>
        <taxon>Preaxostyla</taxon>
        <taxon>Oxymonadida</taxon>
        <taxon>Streblomastigidae</taxon>
        <taxon>Streblomastix</taxon>
    </lineage>
</organism>
<gene>
    <name evidence="1" type="ORF">EZS28_006057</name>
</gene>
<name>A0A5J4WV06_9EUKA</name>
<reference evidence="1 2" key="1">
    <citation type="submission" date="2019-03" db="EMBL/GenBank/DDBJ databases">
        <title>Single cell metagenomics reveals metabolic interactions within the superorganism composed of flagellate Streblomastix strix and complex community of Bacteroidetes bacteria on its surface.</title>
        <authorList>
            <person name="Treitli S.C."/>
            <person name="Kolisko M."/>
            <person name="Husnik F."/>
            <person name="Keeling P."/>
            <person name="Hampl V."/>
        </authorList>
    </citation>
    <scope>NUCLEOTIDE SEQUENCE [LARGE SCALE GENOMIC DNA]</scope>
    <source>
        <strain evidence="1">ST1C</strain>
    </source>
</reference>
<evidence type="ECO:0000313" key="2">
    <source>
        <dbReference type="Proteomes" id="UP000324800"/>
    </source>
</evidence>
<evidence type="ECO:0000313" key="1">
    <source>
        <dbReference type="EMBL" id="KAA6398412.1"/>
    </source>
</evidence>
<protein>
    <submittedName>
        <fullName evidence="1">Uncharacterized protein</fullName>
    </submittedName>
</protein>
<feature type="non-terminal residue" evidence="1">
    <location>
        <position position="1"/>
    </location>
</feature>
<sequence length="110" mass="11539">LAVVVIGVANPGTKLSYNANLSPGIVICQLTQHDYTIEHVALPLAPSGARNFGSKLLGGIKKVVDWVAPTLHKVIDTLSGPVSMLHPGAGQIMGTIDNIAGGFERHLNKH</sequence>
<proteinExistence type="predicted"/>